<evidence type="ECO:0000259" key="14">
    <source>
        <dbReference type="PROSITE" id="PS50928"/>
    </source>
</evidence>
<comment type="similarity">
    <text evidence="10">Belongs to the binding-protein-dependent transport system permease family. OppBC subfamily.</text>
</comment>
<accession>A0A7G7VIR6</accession>
<dbReference type="EMBL" id="CP060204">
    <property type="protein sequence ID" value="QNH54009.1"/>
    <property type="molecule type" value="Genomic_DNA"/>
</dbReference>
<evidence type="ECO:0000256" key="10">
    <source>
        <dbReference type="ARBA" id="ARBA00024202"/>
    </source>
</evidence>
<feature type="domain" description="ABC transmembrane type-1" evidence="14">
    <location>
        <begin position="99"/>
        <end position="301"/>
    </location>
</feature>
<evidence type="ECO:0000313" key="16">
    <source>
        <dbReference type="Proteomes" id="UP000515480"/>
    </source>
</evidence>
<keyword evidence="16" id="KW-1185">Reference proteome</keyword>
<keyword evidence="5 13" id="KW-0812">Transmembrane</keyword>
<organism evidence="15 16">
    <name type="scientific">Selenomonas timonae</name>
    <dbReference type="NCBI Taxonomy" id="2754044"/>
    <lineage>
        <taxon>Bacteria</taxon>
        <taxon>Bacillati</taxon>
        <taxon>Bacillota</taxon>
        <taxon>Negativicutes</taxon>
        <taxon>Selenomonadales</taxon>
        <taxon>Selenomonadaceae</taxon>
        <taxon>Selenomonas</taxon>
    </lineage>
</organism>
<dbReference type="Proteomes" id="UP000515480">
    <property type="component" value="Chromosome"/>
</dbReference>
<keyword evidence="7" id="KW-0406">Ion transport</keyword>
<dbReference type="Pfam" id="PF19300">
    <property type="entry name" value="BPD_transp_1_N"/>
    <property type="match status" value="1"/>
</dbReference>
<dbReference type="Pfam" id="PF00528">
    <property type="entry name" value="BPD_transp_1"/>
    <property type="match status" value="1"/>
</dbReference>
<feature type="transmembrane region" description="Helical" evidence="13">
    <location>
        <begin position="278"/>
        <end position="304"/>
    </location>
</feature>
<feature type="transmembrane region" description="Helical" evidence="13">
    <location>
        <begin position="232"/>
        <end position="258"/>
    </location>
</feature>
<evidence type="ECO:0000256" key="2">
    <source>
        <dbReference type="ARBA" id="ARBA00022448"/>
    </source>
</evidence>
<evidence type="ECO:0000256" key="4">
    <source>
        <dbReference type="ARBA" id="ARBA00022596"/>
    </source>
</evidence>
<dbReference type="CDD" id="cd06261">
    <property type="entry name" value="TM_PBP2"/>
    <property type="match status" value="1"/>
</dbReference>
<dbReference type="InterPro" id="IPR050045">
    <property type="entry name" value="Opp2B"/>
</dbReference>
<dbReference type="InterPro" id="IPR000515">
    <property type="entry name" value="MetI-like"/>
</dbReference>
<evidence type="ECO:0000256" key="13">
    <source>
        <dbReference type="RuleBase" id="RU363032"/>
    </source>
</evidence>
<dbReference type="PROSITE" id="PS50928">
    <property type="entry name" value="ABC_TM1"/>
    <property type="match status" value="1"/>
</dbReference>
<dbReference type="SUPFAM" id="SSF161098">
    <property type="entry name" value="MetI-like"/>
    <property type="match status" value="1"/>
</dbReference>
<evidence type="ECO:0000256" key="6">
    <source>
        <dbReference type="ARBA" id="ARBA00022989"/>
    </source>
</evidence>
<evidence type="ECO:0000256" key="9">
    <source>
        <dbReference type="ARBA" id="ARBA00023136"/>
    </source>
</evidence>
<keyword evidence="3" id="KW-1003">Cell membrane</keyword>
<evidence type="ECO:0000256" key="8">
    <source>
        <dbReference type="ARBA" id="ARBA00023112"/>
    </source>
</evidence>
<dbReference type="InterPro" id="IPR045621">
    <property type="entry name" value="BPD_transp_1_N"/>
</dbReference>
<feature type="transmembrane region" description="Helical" evidence="13">
    <location>
        <begin position="138"/>
        <end position="159"/>
    </location>
</feature>
<gene>
    <name evidence="15" type="ORF">H1B31_09120</name>
</gene>
<dbReference type="InterPro" id="IPR035906">
    <property type="entry name" value="MetI-like_sf"/>
</dbReference>
<feature type="transmembrane region" description="Helical" evidence="13">
    <location>
        <begin position="12"/>
        <end position="31"/>
    </location>
</feature>
<dbReference type="Gene3D" id="1.10.3720.10">
    <property type="entry name" value="MetI-like"/>
    <property type="match status" value="1"/>
</dbReference>
<evidence type="ECO:0000256" key="3">
    <source>
        <dbReference type="ARBA" id="ARBA00022475"/>
    </source>
</evidence>
<dbReference type="NCBIfam" id="NF045470">
    <property type="entry name" value="Opp2B"/>
    <property type="match status" value="1"/>
</dbReference>
<keyword evidence="8" id="KW-0921">Nickel transport</keyword>
<sequence length="314" mass="34782">MSAKAILMRLGQMIITLLGVSFLTFSLTFIAPGDPVDAILETGDTIVSQETIERTRHELGLDRPFHEQYLSWLNGVVHGDMGRSYSAKIPVQDKLLQNLPGTLFLAGTAIVMMLIISLPAGVISALYRNRWPDQVIRFFTFLGVSMPSFWVGLILLYVFGLKLGLFPIAGGEVSLDRMILPAFTLAILLSSKYTRQVRTAVLEELGQDYVTGLKARGMSMTRILLRHVLPNAFLPLITLLGLSIGWLLGGVAVIEIVFSWPGIGRVAVRAIEARDYPLLQGFVLWIATLYMFVNLIVDISYAYLDPRLRKGAKA</sequence>
<keyword evidence="6 13" id="KW-1133">Transmembrane helix</keyword>
<dbReference type="KEGG" id="stim:H1B31_09120"/>
<reference evidence="15 16" key="1">
    <citation type="submission" date="2020-07" db="EMBL/GenBank/DDBJ databases">
        <title>Complete genome and description of Selenomonas timonensis sp. nov., a new bacterium isolated from a gingivitis subject.</title>
        <authorList>
            <person name="Antezack A."/>
        </authorList>
    </citation>
    <scope>NUCLEOTIDE SEQUENCE [LARGE SCALE GENOMIC DNA]</scope>
    <source>
        <strain evidence="15 16">Marseille-Q3039</strain>
    </source>
</reference>
<dbReference type="GO" id="GO:0015099">
    <property type="term" value="F:nickel cation transmembrane transporter activity"/>
    <property type="evidence" value="ECO:0007669"/>
    <property type="project" value="InterPro"/>
</dbReference>
<dbReference type="GO" id="GO:0071916">
    <property type="term" value="F:dipeptide transmembrane transporter activity"/>
    <property type="evidence" value="ECO:0007669"/>
    <property type="project" value="TreeGrafter"/>
</dbReference>
<proteinExistence type="inferred from homology"/>
<feature type="transmembrane region" description="Helical" evidence="13">
    <location>
        <begin position="103"/>
        <end position="126"/>
    </location>
</feature>
<dbReference type="GO" id="GO:0005886">
    <property type="term" value="C:plasma membrane"/>
    <property type="evidence" value="ECO:0007669"/>
    <property type="project" value="UniProtKB-SubCell"/>
</dbReference>
<evidence type="ECO:0000313" key="15">
    <source>
        <dbReference type="EMBL" id="QNH54009.1"/>
    </source>
</evidence>
<comment type="subunit">
    <text evidence="11">The complex is composed of two ATP-binding proteins (NikD and NikE), two transmembrane proteins (NikB and NikC) and a solute-binding protein (NikA).</text>
</comment>
<keyword evidence="9 13" id="KW-0472">Membrane</keyword>
<dbReference type="PANTHER" id="PTHR43163">
    <property type="entry name" value="DIPEPTIDE TRANSPORT SYSTEM PERMEASE PROTEIN DPPB-RELATED"/>
    <property type="match status" value="1"/>
</dbReference>
<keyword evidence="2 13" id="KW-0813">Transport</keyword>
<evidence type="ECO:0000256" key="12">
    <source>
        <dbReference type="ARBA" id="ARBA00044774"/>
    </source>
</evidence>
<feature type="transmembrane region" description="Helical" evidence="13">
    <location>
        <begin position="165"/>
        <end position="189"/>
    </location>
</feature>
<comment type="subcellular location">
    <subcellularLocation>
        <location evidence="1 13">Cell membrane</location>
        <topology evidence="1 13">Multi-pass membrane protein</topology>
    </subcellularLocation>
</comment>
<name>A0A7G7VIR6_9FIRM</name>
<dbReference type="PANTHER" id="PTHR43163:SF6">
    <property type="entry name" value="DIPEPTIDE TRANSPORT SYSTEM PERMEASE PROTEIN DPPB-RELATED"/>
    <property type="match status" value="1"/>
</dbReference>
<evidence type="ECO:0000256" key="11">
    <source>
        <dbReference type="ARBA" id="ARBA00038669"/>
    </source>
</evidence>
<evidence type="ECO:0000256" key="5">
    <source>
        <dbReference type="ARBA" id="ARBA00022692"/>
    </source>
</evidence>
<dbReference type="RefSeq" id="WP_009656773.1">
    <property type="nucleotide sequence ID" value="NZ_CP060204.1"/>
</dbReference>
<keyword evidence="4" id="KW-0533">Nickel</keyword>
<protein>
    <recommendedName>
        <fullName evidence="12">Nickel import system permease protein NikB</fullName>
    </recommendedName>
</protein>
<dbReference type="AlphaFoldDB" id="A0A7G7VIR6"/>
<evidence type="ECO:0000256" key="1">
    <source>
        <dbReference type="ARBA" id="ARBA00004651"/>
    </source>
</evidence>
<evidence type="ECO:0000256" key="7">
    <source>
        <dbReference type="ARBA" id="ARBA00023065"/>
    </source>
</evidence>